<reference evidence="1" key="1">
    <citation type="submission" date="2021-03" db="EMBL/GenBank/DDBJ databases">
        <title>Pengzhenrongella sicca gen. nov., sp. nov., a new member of suborder Micrococcineae isolated from High-Arctic tundra soil.</title>
        <authorList>
            <person name="Peng F."/>
        </authorList>
    </citation>
    <scope>NUCLEOTIDE SEQUENCE</scope>
    <source>
        <strain evidence="1">LRZ-2</strain>
    </source>
</reference>
<protein>
    <submittedName>
        <fullName evidence="1">Uncharacterized protein</fullName>
    </submittedName>
</protein>
<accession>A0A8A4ZFJ4</accession>
<evidence type="ECO:0000313" key="1">
    <source>
        <dbReference type="EMBL" id="QTE30065.1"/>
    </source>
</evidence>
<name>A0A8A4ZFJ4_9MICO</name>
<dbReference type="Proteomes" id="UP000663937">
    <property type="component" value="Chromosome"/>
</dbReference>
<evidence type="ECO:0000313" key="2">
    <source>
        <dbReference type="Proteomes" id="UP000663937"/>
    </source>
</evidence>
<dbReference type="AlphaFoldDB" id="A0A8A4ZFJ4"/>
<proteinExistence type="predicted"/>
<dbReference type="RefSeq" id="WP_227424381.1">
    <property type="nucleotide sequence ID" value="NZ_CP071868.1"/>
</dbReference>
<organism evidence="1 2">
    <name type="scientific">Pengzhenrongella sicca</name>
    <dbReference type="NCBI Taxonomy" id="2819238"/>
    <lineage>
        <taxon>Bacteria</taxon>
        <taxon>Bacillati</taxon>
        <taxon>Actinomycetota</taxon>
        <taxon>Actinomycetes</taxon>
        <taxon>Micrococcales</taxon>
        <taxon>Pengzhenrongella</taxon>
    </lineage>
</organism>
<keyword evidence="2" id="KW-1185">Reference proteome</keyword>
<dbReference type="KEGG" id="psic:J4E96_03310"/>
<gene>
    <name evidence="1" type="ORF">J4E96_03310</name>
</gene>
<dbReference type="EMBL" id="CP071868">
    <property type="protein sequence ID" value="QTE30065.1"/>
    <property type="molecule type" value="Genomic_DNA"/>
</dbReference>
<sequence length="140" mass="14386">MTMTWNAPAAVLTGYARDWDGVWMLVYAAGHAAMSLAAVPGADGDLGLTYASLDTSYALTEIEQHLVDFTNTGVTVDLGPVDLAHRDAAVQVIDDLLAAAATLTARLSAEPDVGAADVLCATRVAILVASARAKATGGAW</sequence>